<protein>
    <submittedName>
        <fullName evidence="1">Uncharacterized protein</fullName>
    </submittedName>
</protein>
<accession>A0ABN0BSB7</accession>
<dbReference type="EMBL" id="EQ973219">
    <property type="protein sequence ID" value="EFR55857.1"/>
    <property type="molecule type" value="Genomic_DNA"/>
</dbReference>
<evidence type="ECO:0000313" key="2">
    <source>
        <dbReference type="Proteomes" id="UP000005101"/>
    </source>
</evidence>
<organism evidence="1 2">
    <name type="scientific">Bacteroides fragilis 3_1_12</name>
    <dbReference type="NCBI Taxonomy" id="457424"/>
    <lineage>
        <taxon>Bacteria</taxon>
        <taxon>Pseudomonadati</taxon>
        <taxon>Bacteroidota</taxon>
        <taxon>Bacteroidia</taxon>
        <taxon>Bacteroidales</taxon>
        <taxon>Bacteroidaceae</taxon>
        <taxon>Bacteroides</taxon>
    </lineage>
</organism>
<dbReference type="Proteomes" id="UP000005101">
    <property type="component" value="Unassembled WGS sequence"/>
</dbReference>
<keyword evidence="2" id="KW-1185">Reference proteome</keyword>
<name>A0ABN0BSB7_BACFG</name>
<sequence>MIPIGIFTRFSGKYLEYCGRILYFCTTFVNNRMQRNRMNILSQTEIRGNKCFEVLLYVHNWSIETPDNIVNTFQRTHILKRIQ</sequence>
<evidence type="ECO:0000313" key="1">
    <source>
        <dbReference type="EMBL" id="EFR55857.1"/>
    </source>
</evidence>
<proteinExistence type="predicted"/>
<reference evidence="1 2" key="1">
    <citation type="submission" date="2008-12" db="EMBL/GenBank/DDBJ databases">
        <title>Annotation of Bacteroides fragilis strain 3_1_12.</title>
        <authorList>
            <consortium name="The Broad Institute Genome Sequencing Platform"/>
            <person name="Ward D."/>
            <person name="Young S.K."/>
            <person name="Kodira C.D."/>
            <person name="Zeng Q."/>
            <person name="Koehrsen M."/>
            <person name="Alvarado L."/>
            <person name="Berlin A."/>
            <person name="Borenstein D."/>
            <person name="Chen Z."/>
            <person name="Engels R."/>
            <person name="Freedman E."/>
            <person name="Gellesch M."/>
            <person name="Goldberg J."/>
            <person name="Griggs A."/>
            <person name="Gujja S."/>
            <person name="Heiman D."/>
            <person name="Hepburn T."/>
            <person name="Howarth C."/>
            <person name="Jen D."/>
            <person name="Larson L."/>
            <person name="Lewis B."/>
            <person name="Mehta T."/>
            <person name="Park D."/>
            <person name="Pearson M."/>
            <person name="Roberts A."/>
            <person name="Saif S."/>
            <person name="Shea T."/>
            <person name="Shenoy N."/>
            <person name="Sisk P."/>
            <person name="Stolte C."/>
            <person name="Sykes S."/>
            <person name="Walk T."/>
            <person name="White J."/>
            <person name="Yandava C."/>
            <person name="Allen-Vercoe E."/>
            <person name="Strauss J."/>
            <person name="Ambrose C."/>
            <person name="Lander E."/>
            <person name="Nusbaum C."/>
            <person name="Galagan J."/>
            <person name="Birren B."/>
        </authorList>
    </citation>
    <scope>NUCLEOTIDE SEQUENCE [LARGE SCALE GENOMIC DNA]</scope>
    <source>
        <strain evidence="1 2">3_1_12</strain>
    </source>
</reference>
<gene>
    <name evidence="1" type="ORF">BFAG_04556</name>
</gene>